<dbReference type="Proteomes" id="UP000195540">
    <property type="component" value="Chromosome"/>
</dbReference>
<evidence type="ECO:0000256" key="2">
    <source>
        <dbReference type="SAM" id="Phobius"/>
    </source>
</evidence>
<evidence type="ECO:0000313" key="4">
    <source>
        <dbReference type="Proteomes" id="UP000195540"/>
    </source>
</evidence>
<proteinExistence type="predicted"/>
<keyword evidence="2" id="KW-1133">Transmembrane helix</keyword>
<keyword evidence="2" id="KW-0812">Transmembrane</keyword>
<feature type="transmembrane region" description="Helical" evidence="2">
    <location>
        <begin position="58"/>
        <end position="79"/>
    </location>
</feature>
<dbReference type="AlphaFoldDB" id="A0AAJ1DI66"/>
<keyword evidence="2" id="KW-0472">Membrane</keyword>
<organism evidence="3 4">
    <name type="scientific">Proteus mirabilis</name>
    <dbReference type="NCBI Taxonomy" id="584"/>
    <lineage>
        <taxon>Bacteria</taxon>
        <taxon>Pseudomonadati</taxon>
        <taxon>Pseudomonadota</taxon>
        <taxon>Gammaproteobacteria</taxon>
        <taxon>Enterobacterales</taxon>
        <taxon>Morganellaceae</taxon>
        <taxon>Proteus</taxon>
    </lineage>
</organism>
<evidence type="ECO:0000313" key="3">
    <source>
        <dbReference type="EMBL" id="ARX33088.1"/>
    </source>
</evidence>
<accession>A0AAJ1DI66</accession>
<dbReference type="RefSeq" id="WP_071233537.1">
    <property type="nucleotide sequence ID" value="NZ_BGKS01000070.1"/>
</dbReference>
<feature type="transmembrane region" description="Helical" evidence="2">
    <location>
        <begin position="153"/>
        <end position="175"/>
    </location>
</feature>
<evidence type="ECO:0008006" key="5">
    <source>
        <dbReference type="Google" id="ProtNLM"/>
    </source>
</evidence>
<reference evidence="3 4" key="1">
    <citation type="submission" date="2017-05" db="EMBL/GenBank/DDBJ databases">
        <title>Whole genome sequencing of Proteus mirabilis AR_0155.</title>
        <authorList>
            <person name="Conlan S."/>
            <person name="Thomas P.J."/>
            <person name="Mullikin J."/>
            <person name="Frank K.M."/>
            <person name="Segre J.A."/>
        </authorList>
    </citation>
    <scope>NUCLEOTIDE SEQUENCE [LARGE SCALE GENOMIC DNA]</scope>
    <source>
        <strain evidence="3 4">AR_0155</strain>
    </source>
</reference>
<evidence type="ECO:0000256" key="1">
    <source>
        <dbReference type="SAM" id="MobiDB-lite"/>
    </source>
</evidence>
<gene>
    <name evidence="3" type="ORF">AM402_02670</name>
</gene>
<sequence length="312" mass="37139">MSIFFNPAKHPHRLKPQPLGEQGERYNEDWPMPELDFLETVDKQQCILVDKEIRRRDAFSYPGFITGIIAFIMVFHFIFTEHNSKYIRFNKNLHDYTLEYKAQYEDKAQRDKLPSFILDKYAPYFNQEKLSILDYIHVYFEGHITSKPYQDTLFFLAASFVPFFLIGVGGYQSFFKKNPILVFNRGRNLVYTWRKNKVFIARYPEIGIGKIGKTLTFQLFGLDKSKQTLVSELFFPNVYVYSVYNTSTDYHDQRFINFINTYMREGRDAIIPFDYHRKKPKVYFGKNPPPADFEQQVEQILAKLDQEKEHHA</sequence>
<protein>
    <recommendedName>
        <fullName evidence="5">IdsE</fullName>
    </recommendedName>
</protein>
<feature type="region of interest" description="Disordered" evidence="1">
    <location>
        <begin position="1"/>
        <end position="22"/>
    </location>
</feature>
<name>A0AAJ1DI66_PROMI</name>
<dbReference type="EMBL" id="CP021694">
    <property type="protein sequence ID" value="ARX33088.1"/>
    <property type="molecule type" value="Genomic_DNA"/>
</dbReference>